<comment type="caution">
    <text evidence="4">The sequence shown here is derived from an EMBL/GenBank/DDBJ whole genome shotgun (WGS) entry which is preliminary data.</text>
</comment>
<organism evidence="4 5">
    <name type="scientific">Penicillium malachiteum</name>
    <dbReference type="NCBI Taxonomy" id="1324776"/>
    <lineage>
        <taxon>Eukaryota</taxon>
        <taxon>Fungi</taxon>
        <taxon>Dikarya</taxon>
        <taxon>Ascomycota</taxon>
        <taxon>Pezizomycotina</taxon>
        <taxon>Eurotiomycetes</taxon>
        <taxon>Eurotiomycetidae</taxon>
        <taxon>Eurotiales</taxon>
        <taxon>Aspergillaceae</taxon>
        <taxon>Penicillium</taxon>
    </lineage>
</organism>
<dbReference type="InterPro" id="IPR041577">
    <property type="entry name" value="RT_RNaseH_2"/>
</dbReference>
<evidence type="ECO:0000259" key="3">
    <source>
        <dbReference type="Pfam" id="PF17919"/>
    </source>
</evidence>
<dbReference type="EMBL" id="JAQJAN010000001">
    <property type="protein sequence ID" value="KAJ5740765.1"/>
    <property type="molecule type" value="Genomic_DNA"/>
</dbReference>
<reference evidence="4" key="1">
    <citation type="journal article" date="2023" name="IMA Fungus">
        <title>Comparative genomic study of the Penicillium genus elucidates a diverse pangenome and 15 lateral gene transfer events.</title>
        <authorList>
            <person name="Petersen C."/>
            <person name="Sorensen T."/>
            <person name="Nielsen M.R."/>
            <person name="Sondergaard T.E."/>
            <person name="Sorensen J.L."/>
            <person name="Fitzpatrick D.A."/>
            <person name="Frisvad J.C."/>
            <person name="Nielsen K.L."/>
        </authorList>
    </citation>
    <scope>NUCLEOTIDE SEQUENCE</scope>
    <source>
        <strain evidence="4">IBT 17514</strain>
    </source>
</reference>
<dbReference type="SUPFAM" id="SSF56672">
    <property type="entry name" value="DNA/RNA polymerases"/>
    <property type="match status" value="1"/>
</dbReference>
<dbReference type="InterPro" id="IPR043502">
    <property type="entry name" value="DNA/RNA_pol_sf"/>
</dbReference>
<evidence type="ECO:0000313" key="4">
    <source>
        <dbReference type="EMBL" id="KAJ5740765.1"/>
    </source>
</evidence>
<reference evidence="4" key="2">
    <citation type="submission" date="2023-01" db="EMBL/GenBank/DDBJ databases">
        <authorList>
            <person name="Petersen C."/>
        </authorList>
    </citation>
    <scope>NUCLEOTIDE SEQUENCE</scope>
    <source>
        <strain evidence="4">IBT 17514</strain>
    </source>
</reference>
<dbReference type="AlphaFoldDB" id="A0AAD6HWU0"/>
<gene>
    <name evidence="4" type="ORF">N7493_000637</name>
</gene>
<evidence type="ECO:0000256" key="1">
    <source>
        <dbReference type="SAM" id="MobiDB-lite"/>
    </source>
</evidence>
<evidence type="ECO:0000313" key="5">
    <source>
        <dbReference type="Proteomes" id="UP001215712"/>
    </source>
</evidence>
<evidence type="ECO:0000259" key="2">
    <source>
        <dbReference type="Pfam" id="PF13423"/>
    </source>
</evidence>
<sequence>MSSPVNPQITPAAPLNNQRHDASNEAFAEVMSQKQTDAFWHPVAFWSQTMSGPETRYEHWDTVNMASFLQSSTGLIVYDLVDLVPEIDVPEHQKLYLKSFVNVLVLEREQQEQSKWHLFNDFSYL</sequence>
<dbReference type="Proteomes" id="UP001215712">
    <property type="component" value="Unassembled WGS sequence"/>
</dbReference>
<feature type="domain" description="PAN2 UCH" evidence="2">
    <location>
        <begin position="68"/>
        <end position="123"/>
    </location>
</feature>
<keyword evidence="5" id="KW-1185">Reference proteome</keyword>
<name>A0AAD6HWU0_9EURO</name>
<feature type="domain" description="Reverse transcriptase/retrotransposon-derived protein RNase H-like" evidence="3">
    <location>
        <begin position="20"/>
        <end position="63"/>
    </location>
</feature>
<accession>A0AAD6HWU0</accession>
<dbReference type="Pfam" id="PF17919">
    <property type="entry name" value="RT_RNaseH_2"/>
    <property type="match status" value="1"/>
</dbReference>
<dbReference type="InterPro" id="IPR028881">
    <property type="entry name" value="PAN2_UCH_dom"/>
</dbReference>
<feature type="region of interest" description="Disordered" evidence="1">
    <location>
        <begin position="1"/>
        <end position="24"/>
    </location>
</feature>
<protein>
    <submittedName>
        <fullName evidence="4">Uncharacterized protein</fullName>
    </submittedName>
</protein>
<dbReference type="Pfam" id="PF13423">
    <property type="entry name" value="UCH_1"/>
    <property type="match status" value="1"/>
</dbReference>
<proteinExistence type="predicted"/>